<protein>
    <submittedName>
        <fullName evidence="1">Uncharacterized protein</fullName>
    </submittedName>
</protein>
<dbReference type="EMBL" id="KV876078">
    <property type="protein sequence ID" value="RZR73999.1"/>
    <property type="molecule type" value="Genomic_DNA"/>
</dbReference>
<dbReference type="Proteomes" id="UP000290560">
    <property type="component" value="Unassembled WGS sequence"/>
</dbReference>
<accession>A0A445MIE1</accession>
<gene>
    <name evidence="1" type="ORF">BHM03_00030750</name>
</gene>
<proteinExistence type="predicted"/>
<name>A0A445MIE1_ENSVE</name>
<organism evidence="1">
    <name type="scientific">Ensete ventricosum</name>
    <name type="common">Abyssinian banana</name>
    <name type="synonym">Musa ensete</name>
    <dbReference type="NCBI Taxonomy" id="4639"/>
    <lineage>
        <taxon>Eukaryota</taxon>
        <taxon>Viridiplantae</taxon>
        <taxon>Streptophyta</taxon>
        <taxon>Embryophyta</taxon>
        <taxon>Tracheophyta</taxon>
        <taxon>Spermatophyta</taxon>
        <taxon>Magnoliopsida</taxon>
        <taxon>Liliopsida</taxon>
        <taxon>Zingiberales</taxon>
        <taxon>Musaceae</taxon>
        <taxon>Ensete</taxon>
    </lineage>
</organism>
<evidence type="ECO:0000313" key="1">
    <source>
        <dbReference type="EMBL" id="RZR73999.1"/>
    </source>
</evidence>
<reference evidence="1" key="1">
    <citation type="journal article" date="2018" name="Data Brief">
        <title>Genome sequence data from 17 accessions of Ensete ventricosum, a staple food crop for millions in Ethiopia.</title>
        <authorList>
            <person name="Yemataw Z."/>
            <person name="Muzemil S."/>
            <person name="Ambachew D."/>
            <person name="Tripathi L."/>
            <person name="Tesfaye K."/>
            <person name="Chala A."/>
            <person name="Farbos A."/>
            <person name="O'Neill P."/>
            <person name="Moore K."/>
            <person name="Grant M."/>
            <person name="Studholme D.J."/>
        </authorList>
    </citation>
    <scope>NUCLEOTIDE SEQUENCE [LARGE SCALE GENOMIC DNA]</scope>
    <source>
        <tissue evidence="1">Leaf</tissue>
    </source>
</reference>
<dbReference type="AlphaFoldDB" id="A0A445MIE1"/>
<sequence length="117" mass="12681">MRRGLRLLVPHGTARARASSAAKLLVGPSGAPIPAKLCEANPARASHVGDLPLHKRTAALNRGSREMERWTKCELAITGRRLLGKVRQREGIGQSQHCTRYRSLAGILTLPGTAQEQ</sequence>